<dbReference type="SMART" id="SM00054">
    <property type="entry name" value="EFh"/>
    <property type="match status" value="2"/>
</dbReference>
<feature type="region of interest" description="Disordered" evidence="1">
    <location>
        <begin position="28"/>
        <end position="54"/>
    </location>
</feature>
<dbReference type="InterPro" id="IPR018247">
    <property type="entry name" value="EF_Hand_1_Ca_BS"/>
</dbReference>
<dbReference type="AlphaFoldDB" id="A0A2K1Q3X1"/>
<dbReference type="CDD" id="cd00051">
    <property type="entry name" value="EFh"/>
    <property type="match status" value="1"/>
</dbReference>
<dbReference type="Gene3D" id="1.10.238.10">
    <property type="entry name" value="EF-hand"/>
    <property type="match status" value="2"/>
</dbReference>
<dbReference type="EMBL" id="NPZB01000001">
    <property type="protein sequence ID" value="PNS09724.1"/>
    <property type="molecule type" value="Genomic_DNA"/>
</dbReference>
<comment type="caution">
    <text evidence="4">The sequence shown here is derived from an EMBL/GenBank/DDBJ whole genome shotgun (WGS) entry which is preliminary data.</text>
</comment>
<organism evidence="4 5">
    <name type="scientific">Solilutibacter silvestris</name>
    <dbReference type="NCBI Taxonomy" id="1645665"/>
    <lineage>
        <taxon>Bacteria</taxon>
        <taxon>Pseudomonadati</taxon>
        <taxon>Pseudomonadota</taxon>
        <taxon>Gammaproteobacteria</taxon>
        <taxon>Lysobacterales</taxon>
        <taxon>Lysobacteraceae</taxon>
        <taxon>Solilutibacter</taxon>
    </lineage>
</organism>
<feature type="chain" id="PRO_5014378294" evidence="2">
    <location>
        <begin position="25"/>
        <end position="141"/>
    </location>
</feature>
<feature type="domain" description="EF-hand" evidence="3">
    <location>
        <begin position="50"/>
        <end position="85"/>
    </location>
</feature>
<protein>
    <submittedName>
        <fullName evidence="4">EF-hand domain-containing protein</fullName>
    </submittedName>
</protein>
<reference evidence="4 5" key="1">
    <citation type="submission" date="2017-08" db="EMBL/GenBank/DDBJ databases">
        <title>Lysobacter sylvestris genome.</title>
        <authorList>
            <person name="Zhang D.-C."/>
            <person name="Albuquerque L."/>
            <person name="Franca L."/>
            <person name="Froufe H.J.C."/>
            <person name="Barroso C."/>
            <person name="Egas C."/>
            <person name="Da Costa M."/>
            <person name="Margesin R."/>
        </authorList>
    </citation>
    <scope>NUCLEOTIDE SEQUENCE [LARGE SCALE GENOMIC DNA]</scope>
    <source>
        <strain evidence="4 5">AM20-91</strain>
    </source>
</reference>
<feature type="region of interest" description="Disordered" evidence="1">
    <location>
        <begin position="113"/>
        <end position="141"/>
    </location>
</feature>
<dbReference type="InterPro" id="IPR002048">
    <property type="entry name" value="EF_hand_dom"/>
</dbReference>
<feature type="signal peptide" evidence="2">
    <location>
        <begin position="1"/>
        <end position="24"/>
    </location>
</feature>
<evidence type="ECO:0000259" key="3">
    <source>
        <dbReference type="PROSITE" id="PS50222"/>
    </source>
</evidence>
<evidence type="ECO:0000256" key="1">
    <source>
        <dbReference type="SAM" id="MobiDB-lite"/>
    </source>
</evidence>
<proteinExistence type="predicted"/>
<evidence type="ECO:0000256" key="2">
    <source>
        <dbReference type="SAM" id="SignalP"/>
    </source>
</evidence>
<dbReference type="PROSITE" id="PS50222">
    <property type="entry name" value="EF_HAND_2"/>
    <property type="match status" value="2"/>
</dbReference>
<dbReference type="InterPro" id="IPR011992">
    <property type="entry name" value="EF-hand-dom_pair"/>
</dbReference>
<dbReference type="Proteomes" id="UP000236220">
    <property type="component" value="Unassembled WGS sequence"/>
</dbReference>
<name>A0A2K1Q3X1_9GAMM</name>
<dbReference type="GO" id="GO:0005509">
    <property type="term" value="F:calcium ion binding"/>
    <property type="evidence" value="ECO:0007669"/>
    <property type="project" value="InterPro"/>
</dbReference>
<keyword evidence="5" id="KW-1185">Reference proteome</keyword>
<gene>
    <name evidence="4" type="ORF">Lysil_1353</name>
</gene>
<accession>A0A2K1Q3X1</accession>
<evidence type="ECO:0000313" key="5">
    <source>
        <dbReference type="Proteomes" id="UP000236220"/>
    </source>
</evidence>
<dbReference type="RefSeq" id="WP_165782408.1">
    <property type="nucleotide sequence ID" value="NZ_NPZB01000001.1"/>
</dbReference>
<dbReference type="PROSITE" id="PS00018">
    <property type="entry name" value="EF_HAND_1"/>
    <property type="match status" value="2"/>
</dbReference>
<dbReference type="SUPFAM" id="SSF47473">
    <property type="entry name" value="EF-hand"/>
    <property type="match status" value="1"/>
</dbReference>
<dbReference type="Pfam" id="PF13499">
    <property type="entry name" value="EF-hand_7"/>
    <property type="match status" value="1"/>
</dbReference>
<feature type="domain" description="EF-hand" evidence="3">
    <location>
        <begin position="89"/>
        <end position="124"/>
    </location>
</feature>
<evidence type="ECO:0000313" key="4">
    <source>
        <dbReference type="EMBL" id="PNS09724.1"/>
    </source>
</evidence>
<keyword evidence="2" id="KW-0732">Signal</keyword>
<sequence length="141" mass="15106">MKSSTPLVVTLACALGAAAVTAIAQQMPSDPPAAAAQGTPPPAHPDFQAMRSKHAQERFAEMDTNHDGKVSKEEMLAYMAKKDAERAQKRSQFVDEMFKRLDTNGDGALTQDELAKAHGPDGGAWGGHKGQRPHTEMKPAQ</sequence>